<dbReference type="InterPro" id="IPR010678">
    <property type="entry name" value="UTP25"/>
</dbReference>
<comment type="similarity">
    <text evidence="2">Belongs to the UTP25 family.</text>
</comment>
<evidence type="ECO:0000259" key="5">
    <source>
        <dbReference type="Pfam" id="PF06862"/>
    </source>
</evidence>
<dbReference type="GO" id="GO:0032040">
    <property type="term" value="C:small-subunit processome"/>
    <property type="evidence" value="ECO:0007669"/>
    <property type="project" value="TreeGrafter"/>
</dbReference>
<feature type="region of interest" description="Disordered" evidence="4">
    <location>
        <begin position="361"/>
        <end position="382"/>
    </location>
</feature>
<dbReference type="Proteomes" id="UP000243459">
    <property type="component" value="Chromosome 7"/>
</dbReference>
<sequence>MSVYRLKESLQAFSKSFETGDIAESDEAVAGVASSSIPSAKRRRLMPRMFSSRSIDFFHHKNPIRRREQKGLEEEEEDEEDGDQYSMFDGENGGSDREPMDDSEGEYLRRCEHSQIMKQREEHETGDKDAASSGDDTNGSENDSHTNVDEIASICSFHRHLEDILTVEHAGELTKSIWKYKWEMPATGRSMSKWMGTGERLSMEVSNDSVYGVKQKLYKHWLDIFKASDFADLDPQLTFFFSLCHSYRDIMHCNKKPFYLKGEEDSVIMDAYLMHALDHVFKTRDLVSKNNAKISTDPDGKMDEILSASNFLDHGFTRPKVMFLLPLGSIALRVVKRLIQLIPTSNKTNIEHMDRLLKEFGTDDTEEEDKDSKTKKPAKPKDFQRLFGGNNNDHFMIGIKITKKSIKFYHDFYTSDIIIASPLGLITKIGEAEAEKAKDVDYLSSIELLIIDHTDVIAMQNLSHLNTVVEQLNHMPSKQHQTDVMRIRQWYLNGHARFYRQTILLGAFLSPDMNALFNRSCMNYEGKVKLVNEYKGVLPKVLLQVKQVYQRFDASSIVDVDDARLDYFSSKVFPKIKDSAEGGIMLFVSSYFEYVRVRNFLTSQNASFCLFGDYAEPRDISRARVWFFEGKRKIILYTERAHFYRRYKIRGINNLFIYSLPERKEFYPEIINMLEGSNNLTCNVLFSRFDHLRLERVVGTGAAKRMVSSDKKTFVFA</sequence>
<feature type="compositionally biased region" description="Basic and acidic residues" evidence="4">
    <location>
        <begin position="118"/>
        <end position="130"/>
    </location>
</feature>
<dbReference type="GO" id="GO:0019843">
    <property type="term" value="F:rRNA binding"/>
    <property type="evidence" value="ECO:0007669"/>
    <property type="project" value="TreeGrafter"/>
</dbReference>
<dbReference type="Pfam" id="PF22916">
    <property type="entry name" value="UTP25_NTPase-like"/>
    <property type="match status" value="1"/>
</dbReference>
<evidence type="ECO:0000256" key="2">
    <source>
        <dbReference type="ARBA" id="ARBA00009223"/>
    </source>
</evidence>
<evidence type="ECO:0000256" key="3">
    <source>
        <dbReference type="ARBA" id="ARBA00023242"/>
    </source>
</evidence>
<feature type="domain" description="UTP25 NTP hydrolase-like" evidence="6">
    <location>
        <begin position="247"/>
        <end position="528"/>
    </location>
</feature>
<dbReference type="PANTHER" id="PTHR12933:SF0">
    <property type="entry name" value="U3 SMALL NUCLEOLAR RNA-ASSOCIATED PROTEIN 25 HOMOLOG"/>
    <property type="match status" value="1"/>
</dbReference>
<keyword evidence="8" id="KW-1185">Reference proteome</keyword>
<feature type="compositionally biased region" description="Basic and acidic residues" evidence="4">
    <location>
        <begin position="370"/>
        <end position="382"/>
    </location>
</feature>
<dbReference type="EMBL" id="CM007387">
    <property type="protein sequence ID" value="ONK63530.1"/>
    <property type="molecule type" value="Genomic_DNA"/>
</dbReference>
<proteinExistence type="inferred from homology"/>
<dbReference type="InterPro" id="IPR053940">
    <property type="entry name" value="UTP25_NTPase-like"/>
</dbReference>
<dbReference type="OMA" id="CENFQGM"/>
<feature type="domain" description="UTP25 C-terminal" evidence="5">
    <location>
        <begin position="539"/>
        <end position="716"/>
    </location>
</feature>
<gene>
    <name evidence="7" type="ORF">A4U43_C07F16180</name>
</gene>
<dbReference type="InterPro" id="IPR053939">
    <property type="entry name" value="UTP25_C"/>
</dbReference>
<dbReference type="AlphaFoldDB" id="A0A5P1EHJ3"/>
<organism evidence="7 8">
    <name type="scientific">Asparagus officinalis</name>
    <name type="common">Garden asparagus</name>
    <dbReference type="NCBI Taxonomy" id="4686"/>
    <lineage>
        <taxon>Eukaryota</taxon>
        <taxon>Viridiplantae</taxon>
        <taxon>Streptophyta</taxon>
        <taxon>Embryophyta</taxon>
        <taxon>Tracheophyta</taxon>
        <taxon>Spermatophyta</taxon>
        <taxon>Magnoliopsida</taxon>
        <taxon>Liliopsida</taxon>
        <taxon>Asparagales</taxon>
        <taxon>Asparagaceae</taxon>
        <taxon>Asparagoideae</taxon>
        <taxon>Asparagus</taxon>
    </lineage>
</organism>
<feature type="region of interest" description="Disordered" evidence="4">
    <location>
        <begin position="118"/>
        <end position="147"/>
    </location>
</feature>
<reference evidence="8" key="1">
    <citation type="journal article" date="2017" name="Nat. Commun.">
        <title>The asparagus genome sheds light on the origin and evolution of a young Y chromosome.</title>
        <authorList>
            <person name="Harkess A."/>
            <person name="Zhou J."/>
            <person name="Xu C."/>
            <person name="Bowers J.E."/>
            <person name="Van der Hulst R."/>
            <person name="Ayyampalayam S."/>
            <person name="Mercati F."/>
            <person name="Riccardi P."/>
            <person name="McKain M.R."/>
            <person name="Kakrana A."/>
            <person name="Tang H."/>
            <person name="Ray J."/>
            <person name="Groenendijk J."/>
            <person name="Arikit S."/>
            <person name="Mathioni S.M."/>
            <person name="Nakano M."/>
            <person name="Shan H."/>
            <person name="Telgmann-Rauber A."/>
            <person name="Kanno A."/>
            <person name="Yue Z."/>
            <person name="Chen H."/>
            <person name="Li W."/>
            <person name="Chen Y."/>
            <person name="Xu X."/>
            <person name="Zhang Y."/>
            <person name="Luo S."/>
            <person name="Chen H."/>
            <person name="Gao J."/>
            <person name="Mao Z."/>
            <person name="Pires J.C."/>
            <person name="Luo M."/>
            <person name="Kudrna D."/>
            <person name="Wing R.A."/>
            <person name="Meyers B.C."/>
            <person name="Yi K."/>
            <person name="Kong H."/>
            <person name="Lavrijsen P."/>
            <person name="Sunseri F."/>
            <person name="Falavigna A."/>
            <person name="Ye Y."/>
            <person name="Leebens-Mack J.H."/>
            <person name="Chen G."/>
        </authorList>
    </citation>
    <scope>NUCLEOTIDE SEQUENCE [LARGE SCALE GENOMIC DNA]</scope>
    <source>
        <strain evidence="8">cv. DH0086</strain>
    </source>
</reference>
<evidence type="ECO:0000313" key="8">
    <source>
        <dbReference type="Proteomes" id="UP000243459"/>
    </source>
</evidence>
<feature type="compositionally biased region" description="Basic and acidic residues" evidence="4">
    <location>
        <begin position="94"/>
        <end position="105"/>
    </location>
</feature>
<evidence type="ECO:0000256" key="1">
    <source>
        <dbReference type="ARBA" id="ARBA00004604"/>
    </source>
</evidence>
<dbReference type="GO" id="GO:0000462">
    <property type="term" value="P:maturation of SSU-rRNA from tricistronic rRNA transcript (SSU-rRNA, 5.8S rRNA, LSU-rRNA)"/>
    <property type="evidence" value="ECO:0007669"/>
    <property type="project" value="TreeGrafter"/>
</dbReference>
<evidence type="ECO:0008006" key="9">
    <source>
        <dbReference type="Google" id="ProtNLM"/>
    </source>
</evidence>
<evidence type="ECO:0000256" key="4">
    <source>
        <dbReference type="SAM" id="MobiDB-lite"/>
    </source>
</evidence>
<comment type="subcellular location">
    <subcellularLocation>
        <location evidence="1">Nucleus</location>
        <location evidence="1">Nucleolus</location>
    </subcellularLocation>
</comment>
<evidence type="ECO:0000259" key="6">
    <source>
        <dbReference type="Pfam" id="PF22916"/>
    </source>
</evidence>
<name>A0A5P1EHJ3_ASPOF</name>
<keyword evidence="3" id="KW-0539">Nucleus</keyword>
<dbReference type="PANTHER" id="PTHR12933">
    <property type="entry name" value="ORF PROTEIN-RELATED"/>
    <property type="match status" value="1"/>
</dbReference>
<accession>A0A5P1EHJ3</accession>
<protein>
    <recommendedName>
        <fullName evidence="9">U3 small nucleolar RNA-associated protein 25</fullName>
    </recommendedName>
</protein>
<feature type="compositionally biased region" description="Acidic residues" evidence="4">
    <location>
        <begin position="73"/>
        <end position="83"/>
    </location>
</feature>
<dbReference type="Gramene" id="ONK63530">
    <property type="protein sequence ID" value="ONK63530"/>
    <property type="gene ID" value="A4U43_C07F16180"/>
</dbReference>
<dbReference type="Pfam" id="PF06862">
    <property type="entry name" value="Utp25_C"/>
    <property type="match status" value="1"/>
</dbReference>
<dbReference type="GO" id="GO:0034511">
    <property type="term" value="F:U3 snoRNA binding"/>
    <property type="evidence" value="ECO:0007669"/>
    <property type="project" value="InterPro"/>
</dbReference>
<feature type="region of interest" description="Disordered" evidence="4">
    <location>
        <begin position="61"/>
        <end position="105"/>
    </location>
</feature>
<evidence type="ECO:0000313" key="7">
    <source>
        <dbReference type="EMBL" id="ONK63530.1"/>
    </source>
</evidence>